<dbReference type="Proteomes" id="UP000078550">
    <property type="component" value="Unassembled WGS sequence"/>
</dbReference>
<evidence type="ECO:0000256" key="1">
    <source>
        <dbReference type="PROSITE-ProRule" id="PRU00076"/>
    </source>
</evidence>
<organism evidence="3 4">
    <name type="scientific">Plasmodium ovale wallikeri</name>
    <dbReference type="NCBI Taxonomy" id="864142"/>
    <lineage>
        <taxon>Eukaryota</taxon>
        <taxon>Sar</taxon>
        <taxon>Alveolata</taxon>
        <taxon>Apicomplexa</taxon>
        <taxon>Aconoidasida</taxon>
        <taxon>Haemosporida</taxon>
        <taxon>Plasmodiidae</taxon>
        <taxon>Plasmodium</taxon>
        <taxon>Plasmodium (Plasmodium)</taxon>
    </lineage>
</organism>
<reference evidence="4" key="1">
    <citation type="submission" date="2016-05" db="EMBL/GenBank/DDBJ databases">
        <authorList>
            <person name="Naeem Raeece"/>
        </authorList>
    </citation>
    <scope>NUCLEOTIDE SEQUENCE [LARGE SCALE GENOMIC DNA]</scope>
</reference>
<dbReference type="Gene3D" id="2.90.20.10">
    <property type="entry name" value="Plasmodium vivax P25 domain"/>
    <property type="match status" value="1"/>
</dbReference>
<keyword evidence="1" id="KW-0245">EGF-like domain</keyword>
<gene>
    <name evidence="3" type="ORF">POVWA2_021100</name>
</gene>
<comment type="caution">
    <text evidence="1">Lacks conserved residue(s) required for the propagation of feature annotation.</text>
</comment>
<proteinExistence type="predicted"/>
<protein>
    <submittedName>
        <fullName evidence="3">Rh5 interacting protein, putative (RIPR)</fullName>
    </submittedName>
</protein>
<evidence type="ECO:0000313" key="3">
    <source>
        <dbReference type="EMBL" id="SBT34685.1"/>
    </source>
</evidence>
<dbReference type="AlphaFoldDB" id="A0A1A8YT41"/>
<dbReference type="EMBL" id="FLRE01000084">
    <property type="protein sequence ID" value="SBT34685.1"/>
    <property type="molecule type" value="Genomic_DNA"/>
</dbReference>
<dbReference type="SMART" id="SM00181">
    <property type="entry name" value="EGF"/>
    <property type="match status" value="9"/>
</dbReference>
<name>A0A1A8YT41_PLAOA</name>
<feature type="domain" description="EGF-like" evidence="2">
    <location>
        <begin position="908"/>
        <end position="946"/>
    </location>
</feature>
<evidence type="ECO:0000313" key="4">
    <source>
        <dbReference type="Proteomes" id="UP000078550"/>
    </source>
</evidence>
<evidence type="ECO:0000259" key="2">
    <source>
        <dbReference type="PROSITE" id="PS50026"/>
    </source>
</evidence>
<dbReference type="PROSITE" id="PS50026">
    <property type="entry name" value="EGF_3"/>
    <property type="match status" value="1"/>
</dbReference>
<accession>A0A1A8YT41</accession>
<dbReference type="InterPro" id="IPR000742">
    <property type="entry name" value="EGF"/>
</dbReference>
<sequence>MESGFPPPPSSWCTQESVSGIDMVDDLYYQKDEINKLTFSLDHRVRDKSKKENVGYTNGENAYAYMSKGISAVLSLTSENEMKNFLSLNEELKYCNFLPSHNDITKDKNVKNHKCYKKTFCGIIPNTEIIMNTVGGSAVGGNAVGGNTDRGNTVGGNTDRGNINKRQNQNTLYCVYVNKYHIILYHISEPTIVKANHIYQELFYEKEKKGIINCHSMNINIRSINIHTKNSCINNYILNHIKELCDDKKYCEIDFDIIKRNEKCELDEFFLVSINYECEDICNKKENEICDLHKGDGKIPTCAYGYNMLPRVKDICEKNYTCNEKICSLNEYCDRETESCKCKNSLIQPFNRETCQYEDICKVLNCPENSTCEKIDNGKKAECKCSRDKYFYNNKCFNIHELTFEIKMEVTKKEKLYLSNLYEGSSITHEHIYLECDHNHTIEVVNAYLSCYHISFEKNKMKYITDYLKKACNGKRKCAYGNNTDHMQNADMTTLCEKGNVIFHYEYLCAKGKEEQSTMTHKGNSSLQLFRRGYYTPSPIQGEAFVQEGIKIKEAHTNTSSTYVTSHLGEKKSAVFRSRFDSRIHCPGGKITVLKALLKTGDGCDDLDMTTSVKSYCDTLSDCDIGASHHFDTYCVNDQYLYVSYECTSLCNNCPDNSSCYGNRFNSRCICNNPYISKNYQNLFCEKPKDCKSVVCGKNQVCKNVGEEITCECANGFKNVEGVCVNDDPCDLLCPSNKSCIIENGNKKCKCTNGFTLENGVCICSEDNIMGEGNICIPKNKCKRKEYENICTNSKEQCIYDEKTDVIRCECLDHYVRTERGDCKAIDYCANISCGENEECKVVNYKGTCECKQNLKRNSNGVCIYNNLCLINKGGCPPDSQCIYSEKKPHQCICHKNGLVAVNGKCVIQDRCNEQNKCSDNSICVNRINKDPICICTFNYYKKNGVCVLQNPCLKDNGKCSRNSNCEFKNNKITCTCKVNYKAQNNMCVPKTTENDKSFSFQYNKEASIVLGSCGIIEFTYKNNQVIWKINRSNESYIFNYNYPTTGLIVIQIKNLHNSSVLYLKKKEENDVIFDDFQLDHSNCKYDNVFIYTHKDDVPRE</sequence>